<keyword evidence="2" id="KW-1133">Transmembrane helix</keyword>
<evidence type="ECO:0000256" key="2">
    <source>
        <dbReference type="SAM" id="Phobius"/>
    </source>
</evidence>
<evidence type="ECO:0000313" key="3">
    <source>
        <dbReference type="EMBL" id="KYM78182.1"/>
    </source>
</evidence>
<keyword evidence="4" id="KW-1185">Reference proteome</keyword>
<reference evidence="3 4" key="1">
    <citation type="submission" date="2015-09" db="EMBL/GenBank/DDBJ databases">
        <title>Atta colombica WGS genome.</title>
        <authorList>
            <person name="Nygaard S."/>
            <person name="Hu H."/>
            <person name="Boomsma J."/>
            <person name="Zhang G."/>
        </authorList>
    </citation>
    <scope>NUCLEOTIDE SEQUENCE [LARGE SCALE GENOMIC DNA]</scope>
    <source>
        <strain evidence="3">Treedump-2</strain>
        <tissue evidence="3">Whole body</tissue>
    </source>
</reference>
<feature type="region of interest" description="Disordered" evidence="1">
    <location>
        <begin position="271"/>
        <end position="293"/>
    </location>
</feature>
<feature type="transmembrane region" description="Helical" evidence="2">
    <location>
        <begin position="83"/>
        <end position="102"/>
    </location>
</feature>
<feature type="compositionally biased region" description="Basic and acidic residues" evidence="1">
    <location>
        <begin position="53"/>
        <end position="64"/>
    </location>
</feature>
<keyword evidence="2" id="KW-0812">Transmembrane</keyword>
<accession>A0A195B1M3</accession>
<feature type="compositionally biased region" description="Basic and acidic residues" evidence="1">
    <location>
        <begin position="273"/>
        <end position="282"/>
    </location>
</feature>
<name>A0A195B1M3_9HYME</name>
<sequence>MIAIYTKCKVPVRSQFVKLSCCSVTFAGLVAHIIYRRKKTEEEKVKRRRRTKPKAETEWEREQEKAKEKERRIDRCFLGLRRAYCVILATVAAATAGIIIISKGGQNTGPESHNAEFYDFWHRGDATGCNAAFYALLTAPDLISRPEMNGFSKRLSDHRWIRLSDSPSLNSNTKVSTQEGTKREKNVIRSMYMFAYKCHNADSRLRAVSVMKPVAVTRRLVLIRMPDSMPATDKRAVQHYNVTKQCRRWPGISTSQYSDVDICIKGTFTSRRTRSESSDQHPRPVKSPNHNRARSSLNELLSVNAAAECCKLSRRPKTVHRHATREIIVLSRDLAAMNEGVHGSHLPSSLPLYKLHDDVTWFNLNT</sequence>
<evidence type="ECO:0000313" key="4">
    <source>
        <dbReference type="Proteomes" id="UP000078540"/>
    </source>
</evidence>
<dbReference type="EMBL" id="KQ976681">
    <property type="protein sequence ID" value="KYM78182.1"/>
    <property type="molecule type" value="Genomic_DNA"/>
</dbReference>
<dbReference type="Proteomes" id="UP000078540">
    <property type="component" value="Unassembled WGS sequence"/>
</dbReference>
<keyword evidence="2" id="KW-0472">Membrane</keyword>
<proteinExistence type="predicted"/>
<feature type="region of interest" description="Disordered" evidence="1">
    <location>
        <begin position="42"/>
        <end position="64"/>
    </location>
</feature>
<protein>
    <submittedName>
        <fullName evidence="3">Uncharacterized protein</fullName>
    </submittedName>
</protein>
<dbReference type="AlphaFoldDB" id="A0A195B1M3"/>
<gene>
    <name evidence="3" type="ORF">ALC53_11377</name>
</gene>
<evidence type="ECO:0000256" key="1">
    <source>
        <dbReference type="SAM" id="MobiDB-lite"/>
    </source>
</evidence>
<organism evidence="3 4">
    <name type="scientific">Atta colombica</name>
    <dbReference type="NCBI Taxonomy" id="520822"/>
    <lineage>
        <taxon>Eukaryota</taxon>
        <taxon>Metazoa</taxon>
        <taxon>Ecdysozoa</taxon>
        <taxon>Arthropoda</taxon>
        <taxon>Hexapoda</taxon>
        <taxon>Insecta</taxon>
        <taxon>Pterygota</taxon>
        <taxon>Neoptera</taxon>
        <taxon>Endopterygota</taxon>
        <taxon>Hymenoptera</taxon>
        <taxon>Apocrita</taxon>
        <taxon>Aculeata</taxon>
        <taxon>Formicoidea</taxon>
        <taxon>Formicidae</taxon>
        <taxon>Myrmicinae</taxon>
        <taxon>Atta</taxon>
    </lineage>
</organism>